<dbReference type="PROSITE" id="PS51460">
    <property type="entry name" value="GAR"/>
    <property type="match status" value="1"/>
</dbReference>
<evidence type="ECO:0000256" key="3">
    <source>
        <dbReference type="ARBA" id="ARBA00023212"/>
    </source>
</evidence>
<protein>
    <recommendedName>
        <fullName evidence="5">GAR domain-containing protein</fullName>
    </recommendedName>
</protein>
<dbReference type="GO" id="GO:0051293">
    <property type="term" value="P:establishment of spindle localization"/>
    <property type="evidence" value="ECO:0007669"/>
    <property type="project" value="TreeGrafter"/>
</dbReference>
<dbReference type="GO" id="GO:0005816">
    <property type="term" value="C:spindle pole body"/>
    <property type="evidence" value="ECO:0007669"/>
    <property type="project" value="TreeGrafter"/>
</dbReference>
<dbReference type="Gene3D" id="3.30.920.20">
    <property type="entry name" value="Gas2-like domain"/>
    <property type="match status" value="1"/>
</dbReference>
<feature type="region of interest" description="Disordered" evidence="4">
    <location>
        <begin position="404"/>
        <end position="657"/>
    </location>
</feature>
<dbReference type="PANTHER" id="PTHR37271:SF1">
    <property type="entry name" value="KARYOGAMY PROTEIN KAR9"/>
    <property type="match status" value="1"/>
</dbReference>
<dbReference type="Proteomes" id="UP000603453">
    <property type="component" value="Unassembled WGS sequence"/>
</dbReference>
<evidence type="ECO:0000259" key="5">
    <source>
        <dbReference type="PROSITE" id="PS51460"/>
    </source>
</evidence>
<dbReference type="GO" id="GO:0008017">
    <property type="term" value="F:microtubule binding"/>
    <property type="evidence" value="ECO:0007669"/>
    <property type="project" value="InterPro"/>
</dbReference>
<evidence type="ECO:0000313" key="6">
    <source>
        <dbReference type="EMBL" id="KAG2208334.1"/>
    </source>
</evidence>
<dbReference type="InterPro" id="IPR036534">
    <property type="entry name" value="GAR_dom_sf"/>
</dbReference>
<organism evidence="6 7">
    <name type="scientific">Mucor saturninus</name>
    <dbReference type="NCBI Taxonomy" id="64648"/>
    <lineage>
        <taxon>Eukaryota</taxon>
        <taxon>Fungi</taxon>
        <taxon>Fungi incertae sedis</taxon>
        <taxon>Mucoromycota</taxon>
        <taxon>Mucoromycotina</taxon>
        <taxon>Mucoromycetes</taxon>
        <taxon>Mucorales</taxon>
        <taxon>Mucorineae</taxon>
        <taxon>Mucoraceae</taxon>
        <taxon>Mucor</taxon>
    </lineage>
</organism>
<feature type="compositionally biased region" description="Low complexity" evidence="4">
    <location>
        <begin position="474"/>
        <end position="488"/>
    </location>
</feature>
<feature type="domain" description="GAR" evidence="5">
    <location>
        <begin position="704"/>
        <end position="793"/>
    </location>
</feature>
<dbReference type="EMBL" id="JAEPRD010000020">
    <property type="protein sequence ID" value="KAG2208334.1"/>
    <property type="molecule type" value="Genomic_DNA"/>
</dbReference>
<dbReference type="SUPFAM" id="SSF143575">
    <property type="entry name" value="GAS2 domain-like"/>
    <property type="match status" value="1"/>
</dbReference>
<keyword evidence="2" id="KW-0963">Cytoplasm</keyword>
<dbReference type="OrthoDB" id="5559380at2759"/>
<keyword evidence="7" id="KW-1185">Reference proteome</keyword>
<comment type="caution">
    <text evidence="6">The sequence shown here is derived from an EMBL/GenBank/DDBJ whole genome shotgun (WGS) entry which is preliminary data.</text>
</comment>
<evidence type="ECO:0000256" key="4">
    <source>
        <dbReference type="SAM" id="MobiDB-lite"/>
    </source>
</evidence>
<gene>
    <name evidence="6" type="ORF">INT47_006190</name>
</gene>
<dbReference type="Pfam" id="PF08580">
    <property type="entry name" value="KAR9"/>
    <property type="match status" value="1"/>
</dbReference>
<evidence type="ECO:0000256" key="2">
    <source>
        <dbReference type="ARBA" id="ARBA00022490"/>
    </source>
</evidence>
<comment type="subcellular location">
    <subcellularLocation>
        <location evidence="1">Cytoplasm</location>
        <location evidence="1">Cytoskeleton</location>
    </subcellularLocation>
</comment>
<dbReference type="PANTHER" id="PTHR37271">
    <property type="entry name" value="KARYOGAMY PROTEIN KAR9"/>
    <property type="match status" value="1"/>
</dbReference>
<name>A0A8H7RBK4_9FUNG</name>
<feature type="compositionally biased region" description="Low complexity" evidence="4">
    <location>
        <begin position="405"/>
        <end position="423"/>
    </location>
</feature>
<keyword evidence="3" id="KW-0206">Cytoskeleton</keyword>
<evidence type="ECO:0000256" key="1">
    <source>
        <dbReference type="ARBA" id="ARBA00004245"/>
    </source>
</evidence>
<feature type="compositionally biased region" description="Polar residues" evidence="4">
    <location>
        <begin position="639"/>
        <end position="649"/>
    </location>
</feature>
<feature type="compositionally biased region" description="Low complexity" evidence="4">
    <location>
        <begin position="452"/>
        <end position="462"/>
    </location>
</feature>
<reference evidence="6" key="1">
    <citation type="submission" date="2020-12" db="EMBL/GenBank/DDBJ databases">
        <title>Metabolic potential, ecology and presence of endohyphal bacteria is reflected in genomic diversity of Mucoromycotina.</title>
        <authorList>
            <person name="Muszewska A."/>
            <person name="Okrasinska A."/>
            <person name="Steczkiewicz K."/>
            <person name="Drgas O."/>
            <person name="Orlowska M."/>
            <person name="Perlinska-Lenart U."/>
            <person name="Aleksandrzak-Piekarczyk T."/>
            <person name="Szatraj K."/>
            <person name="Zielenkiewicz U."/>
            <person name="Pilsyk S."/>
            <person name="Malc E."/>
            <person name="Mieczkowski P."/>
            <person name="Kruszewska J.S."/>
            <person name="Biernat P."/>
            <person name="Pawlowska J."/>
        </authorList>
    </citation>
    <scope>NUCLEOTIDE SEQUENCE</scope>
    <source>
        <strain evidence="6">WA0000017839</strain>
    </source>
</reference>
<dbReference type="GO" id="GO:0043332">
    <property type="term" value="C:mating projection tip"/>
    <property type="evidence" value="ECO:0007669"/>
    <property type="project" value="TreeGrafter"/>
</dbReference>
<evidence type="ECO:0000313" key="7">
    <source>
        <dbReference type="Proteomes" id="UP000603453"/>
    </source>
</evidence>
<dbReference type="GO" id="GO:0030473">
    <property type="term" value="P:nuclear migration along microtubule"/>
    <property type="evidence" value="ECO:0007669"/>
    <property type="project" value="TreeGrafter"/>
</dbReference>
<accession>A0A8H7RBK4</accession>
<dbReference type="GO" id="GO:0005938">
    <property type="term" value="C:cell cortex"/>
    <property type="evidence" value="ECO:0007669"/>
    <property type="project" value="TreeGrafter"/>
</dbReference>
<dbReference type="AlphaFoldDB" id="A0A8H7RBK4"/>
<feature type="compositionally biased region" description="Low complexity" evidence="4">
    <location>
        <begin position="548"/>
        <end position="588"/>
    </location>
</feature>
<dbReference type="InterPro" id="IPR013889">
    <property type="entry name" value="Karyogamy_KAR9"/>
</dbReference>
<dbReference type="InterPro" id="IPR003108">
    <property type="entry name" value="GAR_dom"/>
</dbReference>
<feature type="compositionally biased region" description="Polar residues" evidence="4">
    <location>
        <begin position="503"/>
        <end position="523"/>
    </location>
</feature>
<proteinExistence type="predicted"/>
<dbReference type="Pfam" id="PF02187">
    <property type="entry name" value="GAS2"/>
    <property type="match status" value="1"/>
</dbReference>
<sequence>MTTTLGQISLPDKEIEHVFNSHDALSHSELVHVFGTIINKISQALESIHLATFTLEQQVLQDDSNGQDLEPLENCMLRMEPLIPVLSDLSDIILDKGDQPQLQEQQQQMKITRIQSEWSSLQHFLASVKKQLITSNNQKELTTAVERLLLQIDDISTMIFDFQERKHALPFPTTSTSSSDHTLEEAEPTKWLQSNKDDQLMLDIDAAFEPLLQSIELIYHRITDATPDSNLNRRFEKVKEKWELLQYERDELKFEHKEDRWLAVFRRVADQVDVMIDGLDRSVVQCYTLINQTREWQASQPTSTFDKFSKSFLRSFHHNPTNSLPPVDKEKFKSIEKSFEAKYKYYTPSIDRMLGMLGNGIAARASRDNSTAQRHDSMIQRWNHLKDVMDELRMRDLVETERIISSTTSTSSAASSSTSSPSSDSRHGWKGIRYRTPEPSYDRSVRSITPNSGLGRHSLGRSSPRKSNADHQSLLRGSLSDSSSVGSSTPPPPHHQQQQQQQTRNSVSRQTKTPRPTRNGSNTMKREDFYDEDERYYGVDLMKLQNTRPPSSNTMRSSSRSQSVERPLPNARSKTPNPPTSRTNRTQTIRSKSSMGDLMTNRVMSPTGMRRSVTPSLIPRPKTPKEELPSPMIPRPRSQVRNHNNTTNKAPPPVPPIPKYVISHESDYASYREPLRKKQSMPALRHKPSTMEISFHEDSVYHPDPKDPLDVEVSQIVNASPISIKCQKAQPGRYYFGNELSMSSMGGKKMYTCKLMTYGDRRGGQFKNNKVLIRVGGGWQDLEFFLLEHSSLMASDVVVRSFQSS</sequence>